<protein>
    <submittedName>
        <fullName evidence="11">Acyltransferase</fullName>
    </submittedName>
</protein>
<feature type="transmembrane region" description="Helical" evidence="9">
    <location>
        <begin position="167"/>
        <end position="185"/>
    </location>
</feature>
<keyword evidence="4 9" id="KW-0812">Transmembrane</keyword>
<keyword evidence="5 9" id="KW-1133">Transmembrane helix</keyword>
<dbReference type="Proteomes" id="UP000501747">
    <property type="component" value="Chromosome"/>
</dbReference>
<feature type="transmembrane region" description="Helical" evidence="9">
    <location>
        <begin position="134"/>
        <end position="155"/>
    </location>
</feature>
<keyword evidence="12" id="KW-1185">Reference proteome</keyword>
<evidence type="ECO:0000259" key="10">
    <source>
        <dbReference type="Pfam" id="PF01757"/>
    </source>
</evidence>
<dbReference type="GO" id="GO:0005886">
    <property type="term" value="C:plasma membrane"/>
    <property type="evidence" value="ECO:0007669"/>
    <property type="project" value="UniProtKB-SubCell"/>
</dbReference>
<comment type="subcellular location">
    <subcellularLocation>
        <location evidence="1">Cell membrane</location>
        <topology evidence="1">Multi-pass membrane protein</topology>
    </subcellularLocation>
</comment>
<feature type="transmembrane region" description="Helical" evidence="9">
    <location>
        <begin position="191"/>
        <end position="213"/>
    </location>
</feature>
<feature type="transmembrane region" description="Helical" evidence="9">
    <location>
        <begin position="73"/>
        <end position="92"/>
    </location>
</feature>
<gene>
    <name evidence="11" type="ORF">G7082_08660</name>
</gene>
<feature type="transmembrane region" description="Helical" evidence="9">
    <location>
        <begin position="220"/>
        <end position="239"/>
    </location>
</feature>
<proteinExistence type="predicted"/>
<name>A0A6G8AUE5_9ENTE</name>
<feature type="transmembrane region" description="Helical" evidence="9">
    <location>
        <begin position="245"/>
        <end position="266"/>
    </location>
</feature>
<dbReference type="SUPFAM" id="SSF52266">
    <property type="entry name" value="SGNH hydrolase"/>
    <property type="match status" value="1"/>
</dbReference>
<feature type="transmembrane region" description="Helical" evidence="9">
    <location>
        <begin position="315"/>
        <end position="333"/>
    </location>
</feature>
<evidence type="ECO:0000256" key="9">
    <source>
        <dbReference type="SAM" id="Phobius"/>
    </source>
</evidence>
<evidence type="ECO:0000256" key="1">
    <source>
        <dbReference type="ARBA" id="ARBA00004651"/>
    </source>
</evidence>
<feature type="transmembrane region" description="Helical" evidence="9">
    <location>
        <begin position="31"/>
        <end position="52"/>
    </location>
</feature>
<organism evidence="11 12">
    <name type="scientific">Vagococcus hydrophili</name>
    <dbReference type="NCBI Taxonomy" id="2714947"/>
    <lineage>
        <taxon>Bacteria</taxon>
        <taxon>Bacillati</taxon>
        <taxon>Bacillota</taxon>
        <taxon>Bacilli</taxon>
        <taxon>Lactobacillales</taxon>
        <taxon>Enterococcaceae</taxon>
        <taxon>Vagococcus</taxon>
    </lineage>
</organism>
<dbReference type="EMBL" id="CP049887">
    <property type="protein sequence ID" value="QIL48565.1"/>
    <property type="molecule type" value="Genomic_DNA"/>
</dbReference>
<dbReference type="PANTHER" id="PTHR23028:SF53">
    <property type="entry name" value="ACYL_TRANSF_3 DOMAIN-CONTAINING PROTEIN"/>
    <property type="match status" value="1"/>
</dbReference>
<feature type="transmembrane region" description="Helical" evidence="9">
    <location>
        <begin position="278"/>
        <end position="295"/>
    </location>
</feature>
<dbReference type="PANTHER" id="PTHR23028">
    <property type="entry name" value="ACETYLTRANSFERASE"/>
    <property type="match status" value="1"/>
</dbReference>
<accession>A0A6G8AUE5</accession>
<reference evidence="11 12" key="1">
    <citation type="submission" date="2020-03" db="EMBL/GenBank/DDBJ databases">
        <title>Vagococcus sp. nov., isolated from beetles.</title>
        <authorList>
            <person name="Hyun D.-W."/>
            <person name="Bae J.-W."/>
        </authorList>
    </citation>
    <scope>NUCLEOTIDE SEQUENCE [LARGE SCALE GENOMIC DNA]</scope>
    <source>
        <strain evidence="11 12">HDW17B</strain>
    </source>
</reference>
<evidence type="ECO:0000256" key="8">
    <source>
        <dbReference type="SAM" id="MobiDB-lite"/>
    </source>
</evidence>
<dbReference type="InterPro" id="IPR002656">
    <property type="entry name" value="Acyl_transf_3_dom"/>
</dbReference>
<evidence type="ECO:0000256" key="6">
    <source>
        <dbReference type="ARBA" id="ARBA00023136"/>
    </source>
</evidence>
<keyword evidence="7 11" id="KW-0012">Acyltransferase</keyword>
<keyword evidence="6 9" id="KW-0472">Membrane</keyword>
<dbReference type="InterPro" id="IPR050879">
    <property type="entry name" value="Acyltransferase_3"/>
</dbReference>
<evidence type="ECO:0000256" key="3">
    <source>
        <dbReference type="ARBA" id="ARBA00022679"/>
    </source>
</evidence>
<dbReference type="InterPro" id="IPR036514">
    <property type="entry name" value="SGNH_hydro_sf"/>
</dbReference>
<feature type="domain" description="Acyltransferase 3" evidence="10">
    <location>
        <begin position="6"/>
        <end position="310"/>
    </location>
</feature>
<evidence type="ECO:0000256" key="5">
    <source>
        <dbReference type="ARBA" id="ARBA00022989"/>
    </source>
</evidence>
<dbReference type="Pfam" id="PF01757">
    <property type="entry name" value="Acyl_transf_3"/>
    <property type="match status" value="1"/>
</dbReference>
<evidence type="ECO:0000256" key="4">
    <source>
        <dbReference type="ARBA" id="ARBA00022692"/>
    </source>
</evidence>
<evidence type="ECO:0000313" key="12">
    <source>
        <dbReference type="Proteomes" id="UP000501747"/>
    </source>
</evidence>
<keyword evidence="3 11" id="KW-0808">Transferase</keyword>
<dbReference type="RefSeq" id="WP_166034703.1">
    <property type="nucleotide sequence ID" value="NZ_CP049887.1"/>
</dbReference>
<dbReference type="GO" id="GO:0016747">
    <property type="term" value="F:acyltransferase activity, transferring groups other than amino-acyl groups"/>
    <property type="evidence" value="ECO:0007669"/>
    <property type="project" value="InterPro"/>
</dbReference>
<feature type="transmembrane region" description="Helical" evidence="9">
    <location>
        <begin position="345"/>
        <end position="369"/>
    </location>
</feature>
<dbReference type="GO" id="GO:0009103">
    <property type="term" value="P:lipopolysaccharide biosynthetic process"/>
    <property type="evidence" value="ECO:0007669"/>
    <property type="project" value="TreeGrafter"/>
</dbReference>
<keyword evidence="2" id="KW-1003">Cell membrane</keyword>
<feature type="region of interest" description="Disordered" evidence="8">
    <location>
        <begin position="387"/>
        <end position="409"/>
    </location>
</feature>
<evidence type="ECO:0000256" key="2">
    <source>
        <dbReference type="ARBA" id="ARBA00022475"/>
    </source>
</evidence>
<dbReference type="AlphaFoldDB" id="A0A6G8AUE5"/>
<sequence length="568" mass="65553">MKKYYHGLDGLRTIAIIGVVLYHLLPNVFKGGFLGVPLFFSISGFLITAPLIEEKKKSEHINYKKFYLKRIKRIYPSMVIMLVVVGLIALIVEKDQGYWMEAISSLLGVNNLWQLNNQVSYFEQFKDLNLLKHLWSLSVELQFYLIMPLIVGKFVNKKNGVNRLREFLVIMTLLSWLIMMTVFLFKGNSTVYYLFTARFFSFSMGSIVSILYFNHNLKRNFNHSLVTIGLMLIALFVISDYKPSTYLVGMFAFSLLGAFTIWSVVSNDKIDQLFSNKFFQFIGLRSYDIFLWYYPVLALYQKYVKWDGSLPTFHITVQLLIILALSNFSYYLSQYIVGKREKKNTLQLVIAVECLFLVGITVTAGTMILNHQKETKIEVATSSSSSEISKNITKEPEQKKATETTTKPEPKKEVNSILFLGDSVMLGAEEKIKETFNGKQLEVKARVGKQPYEILTDLEETDLTQYEMVVIGVGNNGLVRKNEFDQIVNELENKRIIFVTTAVEMPWKVPSNNILKEYDKNNKNIELFDWDTYVAQHPNEGLLEEDGIHLTLRGQEEYTRLLKEVIEK</sequence>
<evidence type="ECO:0000313" key="11">
    <source>
        <dbReference type="EMBL" id="QIL48565.1"/>
    </source>
</evidence>
<dbReference type="Gene3D" id="3.40.50.1110">
    <property type="entry name" value="SGNH hydrolase"/>
    <property type="match status" value="1"/>
</dbReference>
<feature type="compositionally biased region" description="Basic and acidic residues" evidence="8">
    <location>
        <begin position="392"/>
        <end position="409"/>
    </location>
</feature>
<dbReference type="KEGG" id="vhy:G7082_08660"/>
<evidence type="ECO:0000256" key="7">
    <source>
        <dbReference type="ARBA" id="ARBA00023315"/>
    </source>
</evidence>